<evidence type="ECO:0000256" key="13">
    <source>
        <dbReference type="RuleBase" id="RU000504"/>
    </source>
</evidence>
<dbReference type="InterPro" id="IPR001697">
    <property type="entry name" value="Pyr_Knase"/>
</dbReference>
<dbReference type="GO" id="GO:0005524">
    <property type="term" value="F:ATP binding"/>
    <property type="evidence" value="ECO:0007669"/>
    <property type="project" value="UniProtKB-KW"/>
</dbReference>
<feature type="domain" description="Pyruvate kinase barrel" evidence="15">
    <location>
        <begin position="46"/>
        <end position="362"/>
    </location>
</feature>
<keyword evidence="6" id="KW-0479">Metal-binding</keyword>
<evidence type="ECO:0000259" key="16">
    <source>
        <dbReference type="Pfam" id="PF02887"/>
    </source>
</evidence>
<dbReference type="GO" id="GO:0016301">
    <property type="term" value="F:kinase activity"/>
    <property type="evidence" value="ECO:0007669"/>
    <property type="project" value="UniProtKB-KW"/>
</dbReference>
<evidence type="ECO:0000256" key="14">
    <source>
        <dbReference type="SAM" id="MobiDB-lite"/>
    </source>
</evidence>
<dbReference type="PANTHER" id="PTHR11817">
    <property type="entry name" value="PYRUVATE KINASE"/>
    <property type="match status" value="1"/>
</dbReference>
<keyword evidence="17" id="KW-1185">Reference proteome</keyword>
<keyword evidence="12" id="KW-0670">Pyruvate</keyword>
<evidence type="ECO:0000313" key="17">
    <source>
        <dbReference type="Proteomes" id="UP000829999"/>
    </source>
</evidence>
<keyword evidence="11 13" id="KW-0324">Glycolysis</keyword>
<dbReference type="InterPro" id="IPR040442">
    <property type="entry name" value="Pyrv_kinase-like_dom_sf"/>
</dbReference>
<evidence type="ECO:0000256" key="9">
    <source>
        <dbReference type="ARBA" id="ARBA00022840"/>
    </source>
</evidence>
<dbReference type="Pfam" id="PF00224">
    <property type="entry name" value="PK"/>
    <property type="match status" value="2"/>
</dbReference>
<protein>
    <recommendedName>
        <fullName evidence="4 13">Pyruvate kinase</fullName>
        <ecNumber evidence="4 13">2.7.1.40</ecNumber>
    </recommendedName>
</protein>
<gene>
    <name evidence="18" type="primary">LOC118268595</name>
</gene>
<evidence type="ECO:0000256" key="12">
    <source>
        <dbReference type="ARBA" id="ARBA00023317"/>
    </source>
</evidence>
<organism evidence="17 18">
    <name type="scientific">Spodoptera frugiperda</name>
    <name type="common">Fall armyworm</name>
    <dbReference type="NCBI Taxonomy" id="7108"/>
    <lineage>
        <taxon>Eukaryota</taxon>
        <taxon>Metazoa</taxon>
        <taxon>Ecdysozoa</taxon>
        <taxon>Arthropoda</taxon>
        <taxon>Hexapoda</taxon>
        <taxon>Insecta</taxon>
        <taxon>Pterygota</taxon>
        <taxon>Neoptera</taxon>
        <taxon>Endopterygota</taxon>
        <taxon>Lepidoptera</taxon>
        <taxon>Glossata</taxon>
        <taxon>Ditrysia</taxon>
        <taxon>Noctuoidea</taxon>
        <taxon>Noctuidae</taxon>
        <taxon>Amphipyrinae</taxon>
        <taxon>Spodoptera</taxon>
    </lineage>
</organism>
<dbReference type="Proteomes" id="UP000829999">
    <property type="component" value="Chromosome 29"/>
</dbReference>
<dbReference type="PRINTS" id="PR01050">
    <property type="entry name" value="PYRUVTKNASE"/>
</dbReference>
<dbReference type="InterPro" id="IPR015795">
    <property type="entry name" value="Pyrv_Knase_C"/>
</dbReference>
<comment type="cofactor">
    <cofactor evidence="1">
        <name>K(+)</name>
        <dbReference type="ChEBI" id="CHEBI:29103"/>
    </cofactor>
</comment>
<dbReference type="SUPFAM" id="SSF51621">
    <property type="entry name" value="Phosphoenolpyruvate/pyruvate domain"/>
    <property type="match status" value="2"/>
</dbReference>
<reference evidence="18" key="1">
    <citation type="submission" date="2025-08" db="UniProtKB">
        <authorList>
            <consortium name="RefSeq"/>
        </authorList>
    </citation>
    <scope>IDENTIFICATION</scope>
    <source>
        <tissue evidence="18">Whole larval tissue</tissue>
    </source>
</reference>
<dbReference type="InterPro" id="IPR011037">
    <property type="entry name" value="Pyrv_Knase-like_insert_dom_sf"/>
</dbReference>
<feature type="compositionally biased region" description="Basic and acidic residues" evidence="14">
    <location>
        <begin position="1140"/>
        <end position="1201"/>
    </location>
</feature>
<dbReference type="EC" id="2.7.1.40" evidence="4 13"/>
<evidence type="ECO:0000256" key="10">
    <source>
        <dbReference type="ARBA" id="ARBA00022842"/>
    </source>
</evidence>
<dbReference type="GO" id="GO:0004743">
    <property type="term" value="F:pyruvate kinase activity"/>
    <property type="evidence" value="ECO:0007669"/>
    <property type="project" value="UniProtKB-EC"/>
</dbReference>
<feature type="domain" description="Pyruvate kinase C-terminal" evidence="16">
    <location>
        <begin position="983"/>
        <end position="1100"/>
    </location>
</feature>
<accession>A0A9R0ECF6</accession>
<sequence>MFTIQVNEWRKHFCIIQKTFIWKCRDLCTLYENAVMSEDAKKQFYKTTPLIITFGSAVLSEFDINSFIELGQRIMRFKMNALTEREKFKLLSLLDKALQWCCVKYNISTWPLALAADIPNSIIKTGFIENKNENPNGVTLEKNSIVEVTCENSYENQCNAKRIFIDDSYIVSDILPNTEITINFGDIKMKCIENINEKNIRCKVTSEGQLIDQSFFCVRGVIHRKPCLNDTDLEIIKFAKKLKFDIITLNLVRNASTVKQVRKLTAKQKPLLISAICEQEGLDNIDSIIKESDGIILAGEYLEHEIKDKYKIISIQLNVTAKCRMFGKPLYLSGDILQNTLDTGEMTSMDINNITNAILHKSGFVLRSFKNPDTLTVALRTLHDICSVVEPLSRINDNFMSICQQHKQPVTAALAATQGAILLAKLTHSLVIVVPTVSGRTVKQLTSISVDKIIIAITSSPMVAKQLQLYKGVLAILYDKKHLRGWQNEMEARIKFAVEYGLKFQVLNHGDPYVVLRKAFQTSSYCDKVSARVAMSDDDLHLMEYKRKKDLEQRHIRYPPEEWNSLQKSVKVTSLKLLSSIFLYNMDELADKLEYEHIDITDPKHVLEPSYSRRRSLIMVTFADPEMPSVDIEKAIEMGMNVARLKTSHFTMHDKAKMLNNIEKASSFLAKKHGLLQFPCATCIELKTCVVQTGLLEEELAELWIEENSEVFLTNRITHYDKCNESQIFVDDPFLVSDVKIGMEINISQEEIIMVCVSKGEHSVKCTVTKGGYLRNMAYVCMRGAVRKRPYLSKKDAQLIKFAIEYQADMIIINYPRHAATINKIKKYLGTKVRRPILIAGISTQEGLMNIDDFVKEADGILLSREFLAYEVETALYNRMGAIQKLIAGKCRQAGKPFYVSGGIFEEALTSGIITTRDISDVTNAILEGASGVCLSETPNSYNLCETINMLNELCASVEPLCMDKTDFCDLVSQIKMPVNAAEACAISCATVANQTNARLIIVPTVSGRTAYLLNWMRPNSTVIAVSTKMTTIKLLKTFRSVVPLYYKGGSKKTWFQTVQARIVFALEYAVEQHWILYGDHYITLEKMTEGSSFCDTVRVWNVTLSKKNSIECPESYHDFNINTYKKKKHKPRSERKKVKVTEVKKTEEDSEVKSEKMETTEDQEKGESEEVKTEAKDKESEDKEKQDGDKSETVKGDKSEINNNEGDQ</sequence>
<feature type="region of interest" description="Disordered" evidence="14">
    <location>
        <begin position="1131"/>
        <end position="1209"/>
    </location>
</feature>
<evidence type="ECO:0000256" key="7">
    <source>
        <dbReference type="ARBA" id="ARBA00022741"/>
    </source>
</evidence>
<comment type="pathway">
    <text evidence="2 13">Carbohydrate degradation; glycolysis; pyruvate from D-glyceraldehyde 3-phosphate: step 5/5.</text>
</comment>
<dbReference type="InterPro" id="IPR036918">
    <property type="entry name" value="Pyrv_Knase_C_sf"/>
</dbReference>
<dbReference type="InterPro" id="IPR015793">
    <property type="entry name" value="Pyrv_Knase_brl"/>
</dbReference>
<feature type="domain" description="Pyruvate kinase C-terminal" evidence="16">
    <location>
        <begin position="419"/>
        <end position="517"/>
    </location>
</feature>
<dbReference type="Gene3D" id="3.20.20.60">
    <property type="entry name" value="Phosphoenolpyruvate-binding domains"/>
    <property type="match status" value="2"/>
</dbReference>
<dbReference type="Gene3D" id="2.40.33.10">
    <property type="entry name" value="PK beta-barrel domain-like"/>
    <property type="match status" value="2"/>
</dbReference>
<feature type="domain" description="Pyruvate kinase barrel" evidence="15">
    <location>
        <begin position="615"/>
        <end position="937"/>
    </location>
</feature>
<dbReference type="InterPro" id="IPR015806">
    <property type="entry name" value="Pyrv_Knase_insert_dom_sf"/>
</dbReference>
<evidence type="ECO:0000256" key="4">
    <source>
        <dbReference type="ARBA" id="ARBA00012142"/>
    </source>
</evidence>
<evidence type="ECO:0000313" key="18">
    <source>
        <dbReference type="RefSeq" id="XP_050562623.1"/>
    </source>
</evidence>
<keyword evidence="8 13" id="KW-0418">Kinase</keyword>
<proteinExistence type="inferred from homology"/>
<dbReference type="Pfam" id="PF02887">
    <property type="entry name" value="PK_C"/>
    <property type="match status" value="2"/>
</dbReference>
<evidence type="ECO:0000256" key="11">
    <source>
        <dbReference type="ARBA" id="ARBA00023152"/>
    </source>
</evidence>
<dbReference type="GO" id="GO:0030955">
    <property type="term" value="F:potassium ion binding"/>
    <property type="evidence" value="ECO:0007669"/>
    <property type="project" value="InterPro"/>
</dbReference>
<dbReference type="InterPro" id="IPR015813">
    <property type="entry name" value="Pyrv/PenolPyrv_kinase-like_dom"/>
</dbReference>
<comment type="catalytic activity">
    <reaction evidence="13">
        <text>pyruvate + ATP = phosphoenolpyruvate + ADP + H(+)</text>
        <dbReference type="Rhea" id="RHEA:18157"/>
        <dbReference type="ChEBI" id="CHEBI:15361"/>
        <dbReference type="ChEBI" id="CHEBI:15378"/>
        <dbReference type="ChEBI" id="CHEBI:30616"/>
        <dbReference type="ChEBI" id="CHEBI:58702"/>
        <dbReference type="ChEBI" id="CHEBI:456216"/>
        <dbReference type="EC" id="2.7.1.40"/>
    </reaction>
</comment>
<dbReference type="SUPFAM" id="SSF50800">
    <property type="entry name" value="PK beta-barrel domain-like"/>
    <property type="match status" value="2"/>
</dbReference>
<evidence type="ECO:0000259" key="15">
    <source>
        <dbReference type="Pfam" id="PF00224"/>
    </source>
</evidence>
<dbReference type="GO" id="GO:0000287">
    <property type="term" value="F:magnesium ion binding"/>
    <property type="evidence" value="ECO:0007669"/>
    <property type="project" value="InterPro"/>
</dbReference>
<evidence type="ECO:0000256" key="1">
    <source>
        <dbReference type="ARBA" id="ARBA00001958"/>
    </source>
</evidence>
<evidence type="ECO:0000256" key="6">
    <source>
        <dbReference type="ARBA" id="ARBA00022723"/>
    </source>
</evidence>
<dbReference type="SUPFAM" id="SSF52935">
    <property type="entry name" value="PK C-terminal domain-like"/>
    <property type="match status" value="2"/>
</dbReference>
<keyword evidence="9" id="KW-0067">ATP-binding</keyword>
<keyword evidence="7" id="KW-0547">Nucleotide-binding</keyword>
<keyword evidence="5 13" id="KW-0808">Transferase</keyword>
<comment type="similarity">
    <text evidence="3 13">Belongs to the pyruvate kinase family.</text>
</comment>
<name>A0A9R0ECF6_SPOFR</name>
<dbReference type="GeneID" id="118268595"/>
<dbReference type="OrthoDB" id="7420547at2759"/>
<evidence type="ECO:0000256" key="5">
    <source>
        <dbReference type="ARBA" id="ARBA00022679"/>
    </source>
</evidence>
<keyword evidence="10 13" id="KW-0460">Magnesium</keyword>
<dbReference type="RefSeq" id="XP_050562623.1">
    <property type="nucleotide sequence ID" value="XM_050706666.1"/>
</dbReference>
<evidence type="ECO:0000256" key="8">
    <source>
        <dbReference type="ARBA" id="ARBA00022777"/>
    </source>
</evidence>
<evidence type="ECO:0000256" key="2">
    <source>
        <dbReference type="ARBA" id="ARBA00004997"/>
    </source>
</evidence>
<evidence type="ECO:0000256" key="3">
    <source>
        <dbReference type="ARBA" id="ARBA00008663"/>
    </source>
</evidence>
<dbReference type="Gene3D" id="3.40.1380.20">
    <property type="entry name" value="Pyruvate kinase, C-terminal domain"/>
    <property type="match status" value="2"/>
</dbReference>
<dbReference type="AlphaFoldDB" id="A0A9R0ECF6"/>